<proteinExistence type="predicted"/>
<protein>
    <recommendedName>
        <fullName evidence="3">XRE family transcriptional regulator</fullName>
    </recommendedName>
</protein>
<sequence length="97" mass="11553">MNRKEELEAYQKSLVQFLDMKFCSPYQIEGREVSRNIYAERCDIAGSTLTRIKNREGYDVPISTIYKFCDFENIDVKALFIEFEEIYYKNKARADNQ</sequence>
<dbReference type="AlphaFoldDB" id="A0A654DFV4"/>
<gene>
    <name evidence="1" type="ORF">SPHINGO8BC_60214</name>
</gene>
<name>A0A654DFV4_SPHMU</name>
<reference evidence="1 2" key="1">
    <citation type="submission" date="2019-10" db="EMBL/GenBank/DDBJ databases">
        <authorList>
            <person name="Karimi E."/>
        </authorList>
    </citation>
    <scope>NUCLEOTIDE SEQUENCE [LARGE SCALE GENOMIC DNA]</scope>
    <source>
        <strain evidence="1">Sphingobacterium sp. 8BC</strain>
    </source>
</reference>
<organism evidence="1 2">
    <name type="scientific">Sphingobacterium multivorum</name>
    <dbReference type="NCBI Taxonomy" id="28454"/>
    <lineage>
        <taxon>Bacteria</taxon>
        <taxon>Pseudomonadati</taxon>
        <taxon>Bacteroidota</taxon>
        <taxon>Sphingobacteriia</taxon>
        <taxon>Sphingobacteriales</taxon>
        <taxon>Sphingobacteriaceae</taxon>
        <taxon>Sphingobacterium</taxon>
    </lineage>
</organism>
<evidence type="ECO:0000313" key="2">
    <source>
        <dbReference type="Proteomes" id="UP000432350"/>
    </source>
</evidence>
<dbReference type="EMBL" id="CABWMV010000025">
    <property type="protein sequence ID" value="VXD04462.1"/>
    <property type="molecule type" value="Genomic_DNA"/>
</dbReference>
<evidence type="ECO:0000313" key="1">
    <source>
        <dbReference type="EMBL" id="VXD04462.1"/>
    </source>
</evidence>
<accession>A0A654DFV4</accession>
<dbReference type="Proteomes" id="UP000432350">
    <property type="component" value="Unassembled WGS sequence"/>
</dbReference>
<dbReference type="RefSeq" id="WP_115048339.1">
    <property type="nucleotide sequence ID" value="NZ_CP068086.1"/>
</dbReference>
<evidence type="ECO:0008006" key="3">
    <source>
        <dbReference type="Google" id="ProtNLM"/>
    </source>
</evidence>